<keyword evidence="2" id="KW-1185">Reference proteome</keyword>
<proteinExistence type="predicted"/>
<organism evidence="1 2">
    <name type="scientific">Sporolactobacillus shoreicorticis</name>
    <dbReference type="NCBI Taxonomy" id="1923877"/>
    <lineage>
        <taxon>Bacteria</taxon>
        <taxon>Bacillati</taxon>
        <taxon>Bacillota</taxon>
        <taxon>Bacilli</taxon>
        <taxon>Bacillales</taxon>
        <taxon>Sporolactobacillaceae</taxon>
        <taxon>Sporolactobacillus</taxon>
    </lineage>
</organism>
<accession>A0ABW5S1I0</accession>
<name>A0ABW5S1I0_9BACL</name>
<gene>
    <name evidence="1" type="ORF">ACFSUE_06975</name>
</gene>
<reference evidence="2" key="1">
    <citation type="journal article" date="2019" name="Int. J. Syst. Evol. Microbiol.">
        <title>The Global Catalogue of Microorganisms (GCM) 10K type strain sequencing project: providing services to taxonomists for standard genome sequencing and annotation.</title>
        <authorList>
            <consortium name="The Broad Institute Genomics Platform"/>
            <consortium name="The Broad Institute Genome Sequencing Center for Infectious Disease"/>
            <person name="Wu L."/>
            <person name="Ma J."/>
        </authorList>
    </citation>
    <scope>NUCLEOTIDE SEQUENCE [LARGE SCALE GENOMIC DNA]</scope>
    <source>
        <strain evidence="2">TISTR 2466</strain>
    </source>
</reference>
<protein>
    <submittedName>
        <fullName evidence="1">Uncharacterized protein</fullName>
    </submittedName>
</protein>
<evidence type="ECO:0000313" key="1">
    <source>
        <dbReference type="EMBL" id="MFD2693375.1"/>
    </source>
</evidence>
<sequence>MLSLIGILIFSLILLVRGLVSFYQTEMESEFLIAKLPYIVGYHSIHLAMCVLI</sequence>
<dbReference type="EMBL" id="JBHUMQ010000017">
    <property type="protein sequence ID" value="MFD2693375.1"/>
    <property type="molecule type" value="Genomic_DNA"/>
</dbReference>
<evidence type="ECO:0000313" key="2">
    <source>
        <dbReference type="Proteomes" id="UP001597399"/>
    </source>
</evidence>
<comment type="caution">
    <text evidence="1">The sequence shown here is derived from an EMBL/GenBank/DDBJ whole genome shotgun (WGS) entry which is preliminary data.</text>
</comment>
<dbReference type="Proteomes" id="UP001597399">
    <property type="component" value="Unassembled WGS sequence"/>
</dbReference>
<dbReference type="RefSeq" id="WP_253059994.1">
    <property type="nucleotide sequence ID" value="NZ_JAMXWM010000005.1"/>
</dbReference>